<keyword evidence="10" id="KW-1185">Reference proteome</keyword>
<evidence type="ECO:0000256" key="4">
    <source>
        <dbReference type="PIRSR" id="PIRSR606710-1"/>
    </source>
</evidence>
<dbReference type="PANTHER" id="PTHR42812">
    <property type="entry name" value="BETA-XYLOSIDASE"/>
    <property type="match status" value="1"/>
</dbReference>
<dbReference type="PROSITE" id="PS51257">
    <property type="entry name" value="PROKAR_LIPOPROTEIN"/>
    <property type="match status" value="1"/>
</dbReference>
<feature type="compositionally biased region" description="Low complexity" evidence="7">
    <location>
        <begin position="31"/>
        <end position="43"/>
    </location>
</feature>
<evidence type="ECO:0000313" key="9">
    <source>
        <dbReference type="EMBL" id="PSK91268.1"/>
    </source>
</evidence>
<dbReference type="Pfam" id="PF04616">
    <property type="entry name" value="Glyco_hydro_43"/>
    <property type="match status" value="1"/>
</dbReference>
<feature type="chain" id="PRO_5015189569" evidence="8">
    <location>
        <begin position="25"/>
        <end position="347"/>
    </location>
</feature>
<dbReference type="AlphaFoldDB" id="A0A2P8D227"/>
<dbReference type="InterPro" id="IPR023296">
    <property type="entry name" value="Glyco_hydro_beta-prop_sf"/>
</dbReference>
<dbReference type="InterPro" id="IPR051795">
    <property type="entry name" value="Glycosyl_Hydrlase_43"/>
</dbReference>
<evidence type="ECO:0000256" key="7">
    <source>
        <dbReference type="SAM" id="MobiDB-lite"/>
    </source>
</evidence>
<feature type="signal peptide" evidence="8">
    <location>
        <begin position="1"/>
        <end position="24"/>
    </location>
</feature>
<comment type="caution">
    <text evidence="9">The sequence shown here is derived from an EMBL/GenBank/DDBJ whole genome shotgun (WGS) entry which is preliminary data.</text>
</comment>
<dbReference type="GO" id="GO:0005975">
    <property type="term" value="P:carbohydrate metabolic process"/>
    <property type="evidence" value="ECO:0007669"/>
    <property type="project" value="InterPro"/>
</dbReference>
<dbReference type="Gene3D" id="2.115.10.20">
    <property type="entry name" value="Glycosyl hydrolase domain, family 43"/>
    <property type="match status" value="1"/>
</dbReference>
<dbReference type="OrthoDB" id="9801455at2"/>
<dbReference type="PANTHER" id="PTHR42812:SF5">
    <property type="entry name" value="ENDO-ARABINASE"/>
    <property type="match status" value="1"/>
</dbReference>
<dbReference type="Proteomes" id="UP000243528">
    <property type="component" value="Unassembled WGS sequence"/>
</dbReference>
<feature type="site" description="Important for catalytic activity, responsible for pKa modulation of the active site Glu and correct orientation of both the proton donor and substrate" evidence="5">
    <location>
        <position position="172"/>
    </location>
</feature>
<feature type="active site" description="Proton acceptor" evidence="4">
    <location>
        <position position="60"/>
    </location>
</feature>
<dbReference type="RefSeq" id="WP_106540088.1">
    <property type="nucleotide sequence ID" value="NZ_PYGE01000036.1"/>
</dbReference>
<evidence type="ECO:0000256" key="2">
    <source>
        <dbReference type="ARBA" id="ARBA00022801"/>
    </source>
</evidence>
<evidence type="ECO:0000256" key="1">
    <source>
        <dbReference type="ARBA" id="ARBA00009865"/>
    </source>
</evidence>
<evidence type="ECO:0000256" key="3">
    <source>
        <dbReference type="ARBA" id="ARBA00023295"/>
    </source>
</evidence>
<reference evidence="9 10" key="1">
    <citation type="submission" date="2018-03" db="EMBL/GenBank/DDBJ databases">
        <title>Genomic Encyclopedia of Archaeal and Bacterial Type Strains, Phase II (KMG-II): from individual species to whole genera.</title>
        <authorList>
            <person name="Goeker M."/>
        </authorList>
    </citation>
    <scope>NUCLEOTIDE SEQUENCE [LARGE SCALE GENOMIC DNA]</scope>
    <source>
        <strain evidence="9 10">DSM 45211</strain>
    </source>
</reference>
<keyword evidence="3 6" id="KW-0326">Glycosidase</keyword>
<keyword evidence="8" id="KW-0732">Signal</keyword>
<organism evidence="9 10">
    <name type="scientific">Haloactinopolyspora alba</name>
    <dbReference type="NCBI Taxonomy" id="648780"/>
    <lineage>
        <taxon>Bacteria</taxon>
        <taxon>Bacillati</taxon>
        <taxon>Actinomycetota</taxon>
        <taxon>Actinomycetes</taxon>
        <taxon>Jiangellales</taxon>
        <taxon>Jiangellaceae</taxon>
        <taxon>Haloactinopolyspora</taxon>
    </lineage>
</organism>
<comment type="similarity">
    <text evidence="1 6">Belongs to the glycosyl hydrolase 43 family.</text>
</comment>
<name>A0A2P8D227_9ACTN</name>
<proteinExistence type="inferred from homology"/>
<evidence type="ECO:0000256" key="5">
    <source>
        <dbReference type="PIRSR" id="PIRSR606710-2"/>
    </source>
</evidence>
<gene>
    <name evidence="9" type="ORF">CLV30_1366</name>
</gene>
<evidence type="ECO:0000256" key="6">
    <source>
        <dbReference type="RuleBase" id="RU361187"/>
    </source>
</evidence>
<dbReference type="InterPro" id="IPR006710">
    <property type="entry name" value="Glyco_hydro_43"/>
</dbReference>
<evidence type="ECO:0000313" key="10">
    <source>
        <dbReference type="Proteomes" id="UP000243528"/>
    </source>
</evidence>
<keyword evidence="2 6" id="KW-0378">Hydrolase</keyword>
<protein>
    <submittedName>
        <fullName evidence="9">Glycosyl hydrolase family 43</fullName>
    </submittedName>
</protein>
<dbReference type="SUPFAM" id="SSF75005">
    <property type="entry name" value="Arabinanase/levansucrase/invertase"/>
    <property type="match status" value="1"/>
</dbReference>
<dbReference type="GO" id="GO:0004553">
    <property type="term" value="F:hydrolase activity, hydrolyzing O-glycosyl compounds"/>
    <property type="evidence" value="ECO:0007669"/>
    <property type="project" value="InterPro"/>
</dbReference>
<dbReference type="EMBL" id="PYGE01000036">
    <property type="protein sequence ID" value="PSK91268.1"/>
    <property type="molecule type" value="Genomic_DNA"/>
</dbReference>
<accession>A0A2P8D227</accession>
<evidence type="ECO:0000256" key="8">
    <source>
        <dbReference type="SAM" id="SignalP"/>
    </source>
</evidence>
<sequence>MTRSLTAGAAVAVLALGGCSGPVADEPDPEATPAADTTSEPTTMSSAAFTNPVYDRDFPDPAVIRAHGSWFAFATNSALGHMPALRSSDLVQWEPVGDAMPVLAPWVTAGRTWAPEVAVHAADRYVVYYTALSTRSGRQCIGRAVASSPAGPFVDESETPLICQADEGGSIDASPFTDTDGTRYLLWKNDGNAVGVDTWIYAQRLTPDGLELAGEPARLMRQDQAWEGHLVEAPFLWLRDGTYYLFYSANDYASASYAVGYAVCDGPLGPCTKPSDEPILTTSDDAAGPGHCMLVEKDGRTWMVYHAWPPDAVGSAVPGRTMWMSELTWDGTRPVVEGPHAEVATSP</sequence>
<feature type="active site" description="Proton donor" evidence="4">
    <location>
        <position position="232"/>
    </location>
</feature>
<feature type="region of interest" description="Disordered" evidence="7">
    <location>
        <begin position="21"/>
        <end position="46"/>
    </location>
</feature>
<dbReference type="CDD" id="cd08999">
    <property type="entry name" value="GH43_ABN-like"/>
    <property type="match status" value="1"/>
</dbReference>